<keyword evidence="5 12" id="KW-0732">Signal</keyword>
<feature type="domain" description="TonB-dependent receptor plug" evidence="14">
    <location>
        <begin position="118"/>
        <end position="251"/>
    </location>
</feature>
<dbReference type="PANTHER" id="PTHR30069">
    <property type="entry name" value="TONB-DEPENDENT OUTER MEMBRANE RECEPTOR"/>
    <property type="match status" value="1"/>
</dbReference>
<dbReference type="Pfam" id="PF07715">
    <property type="entry name" value="Plug"/>
    <property type="match status" value="1"/>
</dbReference>
<evidence type="ECO:0000256" key="6">
    <source>
        <dbReference type="ARBA" id="ARBA00023077"/>
    </source>
</evidence>
<keyword evidence="16" id="KW-1185">Reference proteome</keyword>
<dbReference type="Gene3D" id="2.170.130.10">
    <property type="entry name" value="TonB-dependent receptor, plug domain"/>
    <property type="match status" value="1"/>
</dbReference>
<dbReference type="InterPro" id="IPR037066">
    <property type="entry name" value="Plug_dom_sf"/>
</dbReference>
<dbReference type="SUPFAM" id="SSF56935">
    <property type="entry name" value="Porins"/>
    <property type="match status" value="1"/>
</dbReference>
<dbReference type="Gene3D" id="2.40.170.20">
    <property type="entry name" value="TonB-dependent receptor, beta-barrel domain"/>
    <property type="match status" value="1"/>
</dbReference>
<dbReference type="SUPFAM" id="SSF49464">
    <property type="entry name" value="Carboxypeptidase regulatory domain-like"/>
    <property type="match status" value="1"/>
</dbReference>
<dbReference type="Gene3D" id="2.60.40.1120">
    <property type="entry name" value="Carboxypeptidase-like, regulatory domain"/>
    <property type="match status" value="1"/>
</dbReference>
<dbReference type="InterPro" id="IPR039426">
    <property type="entry name" value="TonB-dep_rcpt-like"/>
</dbReference>
<dbReference type="OrthoDB" id="9768177at2"/>
<keyword evidence="3 10" id="KW-1134">Transmembrane beta strand</keyword>
<evidence type="ECO:0000256" key="1">
    <source>
        <dbReference type="ARBA" id="ARBA00004571"/>
    </source>
</evidence>
<gene>
    <name evidence="15" type="ORF">FDY95_19045</name>
</gene>
<evidence type="ECO:0000256" key="5">
    <source>
        <dbReference type="ARBA" id="ARBA00022729"/>
    </source>
</evidence>
<proteinExistence type="inferred from homology"/>
<keyword evidence="2 10" id="KW-0813">Transport</keyword>
<evidence type="ECO:0000256" key="7">
    <source>
        <dbReference type="ARBA" id="ARBA00023136"/>
    </source>
</evidence>
<evidence type="ECO:0000313" key="15">
    <source>
        <dbReference type="EMBL" id="TLM90113.1"/>
    </source>
</evidence>
<name>A0A5R8WLL3_9BACT</name>
<sequence>MTKLLWTLALPGLALAQPALAQQTRTVTGTVTAAADRSPLPGVNVVVKGGTTGAQTGSDGRFSLQVPEGATLVFSFIGYTSVERAVGSSSSLDVALAADTKSIDEVVVTAFGIKQERRELNYAVQQVSAKDIIDSRQTNIVNALQGKVAGVQINSSGGAPGEGASIVIRGGNSLDGDNQPLFVIDGIIMDNSSFVESTAPGGGSQFNGLLGRSAASTNRAADINPEDIATISVLKGPAAAALYGLRAANGAVVITTKKGTAGRTSINYRTQFSVDEVNRLPKLQREFQQGTDGVYDNTTRMSWGPRFAADQPVYDNLGNFFRKGKSWQNYLTMQGGSDKASFFVSAAHQRSTGVVPESKYDKSSVRISGNMQLSPKFTATGSANYINSGSTVPIQGPGLLTTSGGSSGGFLLSLLNWPLNDDATVYLNPDGSRRRLLAAFNGSGSDADADNPYWAAKFNPQTSRTNRIIGNAQLSYDPTKWATISYNLGNDFYTQRDRSVRAVGTSQRDNQNGAVSETTTSVRVLTSNFLATLRHNFGENLSGSLVLGNTVEQNKAEALDVLGTTFLTPNFVSINNTATRNALQRYTTRRLVGNFARLNVMVLDQVSLELQGRYDMSSTLPRPDKNKNFGKGFGYGSAAAGWEFTRVLGLGQNPVLSYGKLRASVAEVGKDTGPYRVDSPLATATYIGGGYRNGFFGSNRLLKPERTRSTEFGVDLQFFQNRLGVDAAYYISRTRDQLIAPRVSQASNFILQYINGGTVENKGIEVALTGSPIKNAGGFSWDILANFFHNRSRTVELPSVLTVVYQSDAFVIDYAEGGAFPGRSLQSIGASTWQRNADGKLIINPNTGYPIPNALFTYAGDRAPKFTTQITNTLSYKGLSFNFMWDFRKGGKVVNGNDWFATRSGLAARTSDRGALVVFDGVLADLNPNGSIKTNADGSIVATETTNSRQVEKSQNYYRNILGVVGEAFIEDGSWARLRYATLTYSVPSAWLQGTFVKGVELGVTGRNLLLFTNYSGVDPETASAGAGVRGGGSGGFDYGSVPATRGVDMSLRVNF</sequence>
<evidence type="ECO:0000256" key="2">
    <source>
        <dbReference type="ARBA" id="ARBA00022448"/>
    </source>
</evidence>
<evidence type="ECO:0000259" key="13">
    <source>
        <dbReference type="Pfam" id="PF00593"/>
    </source>
</evidence>
<dbReference type="GO" id="GO:0044718">
    <property type="term" value="P:siderophore transmembrane transport"/>
    <property type="evidence" value="ECO:0007669"/>
    <property type="project" value="TreeGrafter"/>
</dbReference>
<evidence type="ECO:0000256" key="4">
    <source>
        <dbReference type="ARBA" id="ARBA00022692"/>
    </source>
</evidence>
<comment type="caution">
    <text evidence="15">The sequence shown here is derived from an EMBL/GenBank/DDBJ whole genome shotgun (WGS) entry which is preliminary data.</text>
</comment>
<feature type="chain" id="PRO_5024411134" evidence="12">
    <location>
        <begin position="22"/>
        <end position="1056"/>
    </location>
</feature>
<dbReference type="GO" id="GO:0009279">
    <property type="term" value="C:cell outer membrane"/>
    <property type="evidence" value="ECO:0007669"/>
    <property type="project" value="UniProtKB-SubCell"/>
</dbReference>
<comment type="similarity">
    <text evidence="10 11">Belongs to the TonB-dependent receptor family.</text>
</comment>
<keyword evidence="8" id="KW-0675">Receptor</keyword>
<dbReference type="RefSeq" id="WP_138080112.1">
    <property type="nucleotide sequence ID" value="NZ_VAJM01000010.1"/>
</dbReference>
<feature type="signal peptide" evidence="12">
    <location>
        <begin position="1"/>
        <end position="21"/>
    </location>
</feature>
<organism evidence="15 16">
    <name type="scientific">Hymenobacter jeollabukensis</name>
    <dbReference type="NCBI Taxonomy" id="2025313"/>
    <lineage>
        <taxon>Bacteria</taxon>
        <taxon>Pseudomonadati</taxon>
        <taxon>Bacteroidota</taxon>
        <taxon>Cytophagia</taxon>
        <taxon>Cytophagales</taxon>
        <taxon>Hymenobacteraceae</taxon>
        <taxon>Hymenobacter</taxon>
    </lineage>
</organism>
<evidence type="ECO:0000256" key="11">
    <source>
        <dbReference type="RuleBase" id="RU003357"/>
    </source>
</evidence>
<keyword evidence="6 11" id="KW-0798">TonB box</keyword>
<dbReference type="PANTHER" id="PTHR30069:SF29">
    <property type="entry name" value="HEMOGLOBIN AND HEMOGLOBIN-HAPTOGLOBIN-BINDING PROTEIN 1-RELATED"/>
    <property type="match status" value="1"/>
</dbReference>
<accession>A0A5R8WLL3</accession>
<dbReference type="AlphaFoldDB" id="A0A5R8WLL3"/>
<dbReference type="InterPro" id="IPR008969">
    <property type="entry name" value="CarboxyPept-like_regulatory"/>
</dbReference>
<dbReference type="InterPro" id="IPR023996">
    <property type="entry name" value="TonB-dep_OMP_SusC/RagA"/>
</dbReference>
<evidence type="ECO:0000256" key="12">
    <source>
        <dbReference type="SAM" id="SignalP"/>
    </source>
</evidence>
<protein>
    <submittedName>
        <fullName evidence="15">SusC/RagA family TonB-linked outer membrane protein</fullName>
    </submittedName>
</protein>
<reference evidence="15 16" key="1">
    <citation type="submission" date="2019-05" db="EMBL/GenBank/DDBJ databases">
        <title>Hymenobacter edaphi sp. nov., isolated from abandoned arsenic-contaminated farmland soil.</title>
        <authorList>
            <person name="Nie L."/>
        </authorList>
    </citation>
    <scope>NUCLEOTIDE SEQUENCE [LARGE SCALE GENOMIC DNA]</scope>
    <source>
        <strain evidence="15 16">1-3-3-8</strain>
    </source>
</reference>
<keyword evidence="7 10" id="KW-0472">Membrane</keyword>
<feature type="domain" description="TonB-dependent receptor-like beta-barrel" evidence="13">
    <location>
        <begin position="445"/>
        <end position="877"/>
    </location>
</feature>
<dbReference type="NCBIfam" id="TIGR04056">
    <property type="entry name" value="OMP_RagA_SusC"/>
    <property type="match status" value="1"/>
</dbReference>
<dbReference type="Pfam" id="PF00593">
    <property type="entry name" value="TonB_dep_Rec_b-barrel"/>
    <property type="match status" value="1"/>
</dbReference>
<evidence type="ECO:0000256" key="10">
    <source>
        <dbReference type="PROSITE-ProRule" id="PRU01360"/>
    </source>
</evidence>
<dbReference type="GO" id="GO:0015344">
    <property type="term" value="F:siderophore uptake transmembrane transporter activity"/>
    <property type="evidence" value="ECO:0007669"/>
    <property type="project" value="TreeGrafter"/>
</dbReference>
<keyword evidence="9 10" id="KW-0998">Cell outer membrane</keyword>
<comment type="subcellular location">
    <subcellularLocation>
        <location evidence="1 10">Cell outer membrane</location>
        <topology evidence="1 10">Multi-pass membrane protein</topology>
    </subcellularLocation>
</comment>
<evidence type="ECO:0000259" key="14">
    <source>
        <dbReference type="Pfam" id="PF07715"/>
    </source>
</evidence>
<dbReference type="Pfam" id="PF13715">
    <property type="entry name" value="CarbopepD_reg_2"/>
    <property type="match status" value="1"/>
</dbReference>
<evidence type="ECO:0000256" key="3">
    <source>
        <dbReference type="ARBA" id="ARBA00022452"/>
    </source>
</evidence>
<dbReference type="InterPro" id="IPR023997">
    <property type="entry name" value="TonB-dep_OMP_SusC/RagA_CS"/>
</dbReference>
<dbReference type="InterPro" id="IPR036942">
    <property type="entry name" value="Beta-barrel_TonB_sf"/>
</dbReference>
<dbReference type="PROSITE" id="PS52016">
    <property type="entry name" value="TONB_DEPENDENT_REC_3"/>
    <property type="match status" value="1"/>
</dbReference>
<evidence type="ECO:0000256" key="8">
    <source>
        <dbReference type="ARBA" id="ARBA00023170"/>
    </source>
</evidence>
<dbReference type="EMBL" id="VAJM01000010">
    <property type="protein sequence ID" value="TLM90113.1"/>
    <property type="molecule type" value="Genomic_DNA"/>
</dbReference>
<evidence type="ECO:0000256" key="9">
    <source>
        <dbReference type="ARBA" id="ARBA00023237"/>
    </source>
</evidence>
<evidence type="ECO:0000313" key="16">
    <source>
        <dbReference type="Proteomes" id="UP000305517"/>
    </source>
</evidence>
<dbReference type="InterPro" id="IPR000531">
    <property type="entry name" value="Beta-barrel_TonB"/>
</dbReference>
<keyword evidence="4 10" id="KW-0812">Transmembrane</keyword>
<dbReference type="NCBIfam" id="TIGR04057">
    <property type="entry name" value="SusC_RagA_signa"/>
    <property type="match status" value="1"/>
</dbReference>
<dbReference type="InterPro" id="IPR012910">
    <property type="entry name" value="Plug_dom"/>
</dbReference>
<dbReference type="Proteomes" id="UP000305517">
    <property type="component" value="Unassembled WGS sequence"/>
</dbReference>